<reference evidence="2 3" key="1">
    <citation type="submission" date="2018-10" db="EMBL/GenBank/DDBJ databases">
        <title>Parasedimentitalea marina sp. nov., a psychrophilic bacterium isolated from deep seawater of the New Britain Trench.</title>
        <authorList>
            <person name="Cao J."/>
        </authorList>
    </citation>
    <scope>NUCLEOTIDE SEQUENCE [LARGE SCALE GENOMIC DNA]</scope>
    <source>
        <strain evidence="2 3">W43</strain>
        <plasmid evidence="2 3">pW43B</plasmid>
    </source>
</reference>
<geneLocation type="plasmid" evidence="2 3">
    <name>pW43B</name>
</geneLocation>
<name>A0A3T0NA15_9RHOB</name>
<dbReference type="GO" id="GO:0003677">
    <property type="term" value="F:DNA binding"/>
    <property type="evidence" value="ECO:0007669"/>
    <property type="project" value="InterPro"/>
</dbReference>
<sequence length="116" mass="13170">MNSVRSNSADYGIVLPQQHRNGRLFAERYRAEFVGALGFLPSVQNFRKGRTFAAWLSLVPRQHSTGGKDRFGRITNGSAHAKEVAKILGLRIVLRSNRAWLLPLHWRTEWPEGCGR</sequence>
<evidence type="ECO:0000259" key="1">
    <source>
        <dbReference type="Pfam" id="PF02371"/>
    </source>
</evidence>
<dbReference type="Proteomes" id="UP000283063">
    <property type="component" value="Plasmid pW43B"/>
</dbReference>
<evidence type="ECO:0000313" key="2">
    <source>
        <dbReference type="EMBL" id="AZV80894.1"/>
    </source>
</evidence>
<dbReference type="Pfam" id="PF02371">
    <property type="entry name" value="Transposase_20"/>
    <property type="match status" value="1"/>
</dbReference>
<keyword evidence="2" id="KW-0614">Plasmid</keyword>
<protein>
    <recommendedName>
        <fullName evidence="1">Transposase IS116/IS110/IS902 C-terminal domain-containing protein</fullName>
    </recommendedName>
</protein>
<proteinExistence type="predicted"/>
<keyword evidence="3" id="KW-1185">Reference proteome</keyword>
<dbReference type="AlphaFoldDB" id="A0A3T0NA15"/>
<dbReference type="GO" id="GO:0004803">
    <property type="term" value="F:transposase activity"/>
    <property type="evidence" value="ECO:0007669"/>
    <property type="project" value="InterPro"/>
</dbReference>
<gene>
    <name evidence="2" type="ORF">EBB79_23465</name>
</gene>
<dbReference type="KEGG" id="sedi:EBB79_23465"/>
<dbReference type="OrthoDB" id="8261795at2"/>
<dbReference type="GO" id="GO:0006313">
    <property type="term" value="P:DNA transposition"/>
    <property type="evidence" value="ECO:0007669"/>
    <property type="project" value="InterPro"/>
</dbReference>
<feature type="domain" description="Transposase IS116/IS110/IS902 C-terminal" evidence="1">
    <location>
        <begin position="40"/>
        <end position="83"/>
    </location>
</feature>
<evidence type="ECO:0000313" key="3">
    <source>
        <dbReference type="Proteomes" id="UP000283063"/>
    </source>
</evidence>
<accession>A0A3T0NA15</accession>
<dbReference type="InterPro" id="IPR003346">
    <property type="entry name" value="Transposase_20"/>
</dbReference>
<dbReference type="EMBL" id="CP033221">
    <property type="protein sequence ID" value="AZV80894.1"/>
    <property type="molecule type" value="Genomic_DNA"/>
</dbReference>
<organism evidence="2 3">
    <name type="scientific">Parasedimentitalea marina</name>
    <dbReference type="NCBI Taxonomy" id="2483033"/>
    <lineage>
        <taxon>Bacteria</taxon>
        <taxon>Pseudomonadati</taxon>
        <taxon>Pseudomonadota</taxon>
        <taxon>Alphaproteobacteria</taxon>
        <taxon>Rhodobacterales</taxon>
        <taxon>Paracoccaceae</taxon>
        <taxon>Parasedimentitalea</taxon>
    </lineage>
</organism>